<organism evidence="3 4">
    <name type="scientific">Streptomyces caniscabiei</name>
    <dbReference type="NCBI Taxonomy" id="2746961"/>
    <lineage>
        <taxon>Bacteria</taxon>
        <taxon>Bacillati</taxon>
        <taxon>Actinomycetota</taxon>
        <taxon>Actinomycetes</taxon>
        <taxon>Kitasatosporales</taxon>
        <taxon>Streptomycetaceae</taxon>
        <taxon>Streptomyces</taxon>
    </lineage>
</organism>
<dbReference type="Proteomes" id="UP001282474">
    <property type="component" value="Unassembled WGS sequence"/>
</dbReference>
<feature type="transmembrane region" description="Helical" evidence="2">
    <location>
        <begin position="39"/>
        <end position="62"/>
    </location>
</feature>
<gene>
    <name evidence="3" type="ORF">PV383_17005</name>
</gene>
<dbReference type="RefSeq" id="WP_193381263.1">
    <property type="nucleotide sequence ID" value="NZ_JABXWF010000015.1"/>
</dbReference>
<sequence>MTTPTLERPAPTVVPEHRPAAPERQAPAVRPGSRRLRSALWWAACLTCGGLVGLVLAIVGTLRGRAPSRLRRGVVAAGTAVQLASGACFAVAGSEGDGGLWETTRVVVNAPVSGAALLYGVGKGGEVHQGGNGTTAVVLDGGVVRAGTMFGTVFLTDQRMEADSPRTQGLAEHEARHADQWAAFSLVGGPAAFPALYAVDEAFFPCAFNHFERQAGLDDGGYDTPSDCPSIAGQLTLVSLGLVAASALVARRRLRGPSPASTGSKDFPRSVS</sequence>
<name>A0ABU4MQJ1_9ACTN</name>
<evidence type="ECO:0000256" key="1">
    <source>
        <dbReference type="SAM" id="MobiDB-lite"/>
    </source>
</evidence>
<accession>A0ABU4MQJ1</accession>
<keyword evidence="2" id="KW-1133">Transmembrane helix</keyword>
<keyword evidence="2" id="KW-0472">Membrane</keyword>
<evidence type="ECO:0008006" key="5">
    <source>
        <dbReference type="Google" id="ProtNLM"/>
    </source>
</evidence>
<keyword evidence="2" id="KW-0812">Transmembrane</keyword>
<feature type="region of interest" description="Disordered" evidence="1">
    <location>
        <begin position="1"/>
        <end position="30"/>
    </location>
</feature>
<evidence type="ECO:0000313" key="4">
    <source>
        <dbReference type="Proteomes" id="UP001282474"/>
    </source>
</evidence>
<evidence type="ECO:0000313" key="3">
    <source>
        <dbReference type="EMBL" id="MDX3038862.1"/>
    </source>
</evidence>
<keyword evidence="4" id="KW-1185">Reference proteome</keyword>
<protein>
    <recommendedName>
        <fullName evidence="5">Integral membrane protein</fullName>
    </recommendedName>
</protein>
<comment type="caution">
    <text evidence="3">The sequence shown here is derived from an EMBL/GenBank/DDBJ whole genome shotgun (WGS) entry which is preliminary data.</text>
</comment>
<dbReference type="EMBL" id="JARAWJ010000011">
    <property type="protein sequence ID" value="MDX3038862.1"/>
    <property type="molecule type" value="Genomic_DNA"/>
</dbReference>
<proteinExistence type="predicted"/>
<evidence type="ECO:0000256" key="2">
    <source>
        <dbReference type="SAM" id="Phobius"/>
    </source>
</evidence>
<reference evidence="3 4" key="1">
    <citation type="journal article" date="2023" name="Microb. Genom.">
        <title>Mesoterricola silvestris gen. nov., sp. nov., Mesoterricola sediminis sp. nov., Geothrix oryzae sp. nov., Geothrix edaphica sp. nov., Geothrix rubra sp. nov., and Geothrix limicola sp. nov., six novel members of Acidobacteriota isolated from soils.</title>
        <authorList>
            <person name="Weisberg A.J."/>
            <person name="Pearce E."/>
            <person name="Kramer C.G."/>
            <person name="Chang J.H."/>
            <person name="Clarke C.R."/>
        </authorList>
    </citation>
    <scope>NUCLEOTIDE SEQUENCE [LARGE SCALE GENOMIC DNA]</scope>
    <source>
        <strain evidence="3 4">NE20-4-1</strain>
    </source>
</reference>